<gene>
    <name evidence="1" type="ordered locus">TERTU_2609</name>
</gene>
<dbReference type="Proteomes" id="UP000009080">
    <property type="component" value="Chromosome"/>
</dbReference>
<protein>
    <submittedName>
        <fullName evidence="1">Uncharacterized protein</fullName>
    </submittedName>
</protein>
<dbReference type="eggNOG" id="ENOG502ZJGV">
    <property type="taxonomic scope" value="Bacteria"/>
</dbReference>
<evidence type="ECO:0000313" key="1">
    <source>
        <dbReference type="EMBL" id="ACR11818.1"/>
    </source>
</evidence>
<evidence type="ECO:0000313" key="2">
    <source>
        <dbReference type="Proteomes" id="UP000009080"/>
    </source>
</evidence>
<keyword evidence="2" id="KW-1185">Reference proteome</keyword>
<sequence>MDGHAFRWARTNPQAAGAGALLTKEIKLWADAVGHKSVENLLLCYPFQSFEPYELTGIMHALASHFGLSESEQRVHRVVTHQDEVNSDHIALLKGLGFNHYQIALNRSDLEDLDKLKAVGDLIRKYAFTGMSIQIHDSNCLDDLREHVIEVKRMIAPDFIYIGNRPKLIDNDLSANGGILFDGECELENNCIYMGLEGKSHLQHMVLQNFCTQNRYLEALQEGKLPINHGPTHE</sequence>
<dbReference type="AlphaFoldDB" id="C5BLT7"/>
<accession>C5BLT7</accession>
<dbReference type="STRING" id="377629.TERTU_2609"/>
<name>C5BLT7_TERTT</name>
<dbReference type="EMBL" id="CP001614">
    <property type="protein sequence ID" value="ACR11818.1"/>
    <property type="molecule type" value="Genomic_DNA"/>
</dbReference>
<dbReference type="HOGENOM" id="CLU_1184574_0_0_6"/>
<proteinExistence type="predicted"/>
<dbReference type="SUPFAM" id="SSF102114">
    <property type="entry name" value="Radical SAM enzymes"/>
    <property type="match status" value="1"/>
</dbReference>
<reference evidence="1 2" key="1">
    <citation type="journal article" date="2009" name="PLoS ONE">
        <title>The complete genome of Teredinibacter turnerae T7901: an intracellular endosymbiont of marine wood-boring bivalves (shipworms).</title>
        <authorList>
            <person name="Yang J.C."/>
            <person name="Madupu R."/>
            <person name="Durkin A.S."/>
            <person name="Ekborg N.A."/>
            <person name="Pedamallu C.S."/>
            <person name="Hostetler J.B."/>
            <person name="Radune D."/>
            <person name="Toms B.S."/>
            <person name="Henrissat B."/>
            <person name="Coutinho P.M."/>
            <person name="Schwarz S."/>
            <person name="Field L."/>
            <person name="Trindade-Silva A.E."/>
            <person name="Soares C.A.G."/>
            <person name="Elshahawi S."/>
            <person name="Hanora A."/>
            <person name="Schmidt E.W."/>
            <person name="Haygood M.G."/>
            <person name="Posfai J."/>
            <person name="Benner J."/>
            <person name="Madinger C."/>
            <person name="Nove J."/>
            <person name="Anton B."/>
            <person name="Chaudhary K."/>
            <person name="Foster J."/>
            <person name="Holman A."/>
            <person name="Kumar S."/>
            <person name="Lessard P.A."/>
            <person name="Luyten Y.A."/>
            <person name="Slatko B."/>
            <person name="Wood N."/>
            <person name="Wu B."/>
            <person name="Teplitski M."/>
            <person name="Mougous J.D."/>
            <person name="Ward N."/>
            <person name="Eisen J.A."/>
            <person name="Badger J.H."/>
            <person name="Distel D.L."/>
        </authorList>
    </citation>
    <scope>NUCLEOTIDE SEQUENCE [LARGE SCALE GENOMIC DNA]</scope>
    <source>
        <strain evidence="2">ATCC 39867 / T7901</strain>
    </source>
</reference>
<organism evidence="1 2">
    <name type="scientific">Teredinibacter turnerae (strain ATCC 39867 / T7901)</name>
    <dbReference type="NCBI Taxonomy" id="377629"/>
    <lineage>
        <taxon>Bacteria</taxon>
        <taxon>Pseudomonadati</taxon>
        <taxon>Pseudomonadota</taxon>
        <taxon>Gammaproteobacteria</taxon>
        <taxon>Cellvibrionales</taxon>
        <taxon>Cellvibrionaceae</taxon>
        <taxon>Teredinibacter</taxon>
    </lineage>
</organism>
<dbReference type="KEGG" id="ttu:TERTU_2609"/>
<dbReference type="InterPro" id="IPR058240">
    <property type="entry name" value="rSAM_sf"/>
</dbReference>